<dbReference type="InterPro" id="IPR051694">
    <property type="entry name" value="Immunoregulatory_rcpt-like"/>
</dbReference>
<dbReference type="InterPro" id="IPR036028">
    <property type="entry name" value="SH3-like_dom_sf"/>
</dbReference>
<comment type="caution">
    <text evidence="7">The sequence shown here is derived from an EMBL/GenBank/DDBJ whole genome shotgun (WGS) entry which is preliminary data.</text>
</comment>
<dbReference type="PANTHER" id="PTHR15549:SF30">
    <property type="entry name" value="MID2 DOMAIN-CONTAINING PROTEIN"/>
    <property type="match status" value="1"/>
</dbReference>
<feature type="compositionally biased region" description="Low complexity" evidence="5">
    <location>
        <begin position="407"/>
        <end position="416"/>
    </location>
</feature>
<dbReference type="PANTHER" id="PTHR15549">
    <property type="entry name" value="PAIRED IMMUNOGLOBULIN-LIKE TYPE 2 RECEPTOR"/>
    <property type="match status" value="1"/>
</dbReference>
<gene>
    <name evidence="7" type="ORF">N7449_001024</name>
</gene>
<feature type="region of interest" description="Disordered" evidence="5">
    <location>
        <begin position="226"/>
        <end position="268"/>
    </location>
</feature>
<organism evidence="7 8">
    <name type="scientific">Penicillium cf. viridicatum</name>
    <dbReference type="NCBI Taxonomy" id="2972119"/>
    <lineage>
        <taxon>Eukaryota</taxon>
        <taxon>Fungi</taxon>
        <taxon>Dikarya</taxon>
        <taxon>Ascomycota</taxon>
        <taxon>Pezizomycotina</taxon>
        <taxon>Eurotiomycetes</taxon>
        <taxon>Eurotiomycetidae</taxon>
        <taxon>Eurotiales</taxon>
        <taxon>Aspergillaceae</taxon>
        <taxon>Penicillium</taxon>
    </lineage>
</organism>
<dbReference type="OrthoDB" id="5340910at2759"/>
<evidence type="ECO:0000256" key="5">
    <source>
        <dbReference type="SAM" id="MobiDB-lite"/>
    </source>
</evidence>
<keyword evidence="3 6" id="KW-1133">Transmembrane helix</keyword>
<feature type="compositionally biased region" description="Polar residues" evidence="5">
    <location>
        <begin position="98"/>
        <end position="111"/>
    </location>
</feature>
<feature type="compositionally biased region" description="Polar residues" evidence="5">
    <location>
        <begin position="188"/>
        <end position="205"/>
    </location>
</feature>
<evidence type="ECO:0008006" key="9">
    <source>
        <dbReference type="Google" id="ProtNLM"/>
    </source>
</evidence>
<evidence type="ECO:0000313" key="7">
    <source>
        <dbReference type="EMBL" id="KAJ5213855.1"/>
    </source>
</evidence>
<name>A0A9W9N649_9EURO</name>
<comment type="subcellular location">
    <subcellularLocation>
        <location evidence="1">Membrane</location>
        <topology evidence="1">Single-pass membrane protein</topology>
    </subcellularLocation>
</comment>
<feature type="region of interest" description="Disordered" evidence="5">
    <location>
        <begin position="1"/>
        <end position="205"/>
    </location>
</feature>
<feature type="compositionally biased region" description="Polar residues" evidence="5">
    <location>
        <begin position="226"/>
        <end position="259"/>
    </location>
</feature>
<feature type="compositionally biased region" description="Polar residues" evidence="5">
    <location>
        <begin position="33"/>
        <end position="75"/>
    </location>
</feature>
<feature type="region of interest" description="Disordered" evidence="5">
    <location>
        <begin position="407"/>
        <end position="431"/>
    </location>
</feature>
<accession>A0A9W9N649</accession>
<evidence type="ECO:0000313" key="8">
    <source>
        <dbReference type="Proteomes" id="UP001150942"/>
    </source>
</evidence>
<dbReference type="EMBL" id="JAPQKQ010000001">
    <property type="protein sequence ID" value="KAJ5213855.1"/>
    <property type="molecule type" value="Genomic_DNA"/>
</dbReference>
<dbReference type="GO" id="GO:0016020">
    <property type="term" value="C:membrane"/>
    <property type="evidence" value="ECO:0007669"/>
    <property type="project" value="UniProtKB-SubCell"/>
</dbReference>
<evidence type="ECO:0000256" key="2">
    <source>
        <dbReference type="ARBA" id="ARBA00022692"/>
    </source>
</evidence>
<dbReference type="AlphaFoldDB" id="A0A9W9N649"/>
<evidence type="ECO:0000256" key="1">
    <source>
        <dbReference type="ARBA" id="ARBA00004167"/>
    </source>
</evidence>
<dbReference type="Gene3D" id="2.30.30.40">
    <property type="entry name" value="SH3 Domains"/>
    <property type="match status" value="1"/>
</dbReference>
<dbReference type="SUPFAM" id="SSF50044">
    <property type="entry name" value="SH3-domain"/>
    <property type="match status" value="1"/>
</dbReference>
<keyword evidence="2 6" id="KW-0812">Transmembrane</keyword>
<keyword evidence="4 6" id="KW-0472">Membrane</keyword>
<dbReference type="GO" id="GO:0071944">
    <property type="term" value="C:cell periphery"/>
    <property type="evidence" value="ECO:0007669"/>
    <property type="project" value="UniProtKB-ARBA"/>
</dbReference>
<feature type="compositionally biased region" description="Low complexity" evidence="5">
    <location>
        <begin position="112"/>
        <end position="131"/>
    </location>
</feature>
<sequence length="560" mass="60716">MSSTIAQGIRGRMNADWKPSQPSAAPAGRKDLNNNNNEGTSIGQQAAWQATQDAKNTPSQQYPSDKQAPSNTQDDGQYHPNQPKPQTPQRGKALAAANQETTLGQQASSLIQQNPPSQQWSPNNQAPSNSQDDGQYHPNQQLSPNKQAPPITQDDGQYHPNSAGGKESPSTSSNDQYNPPQQPAEGQPQMNQAFTPTQHGPSINAYDNLQLDWSQVAPAGKSWNSVVDATQSPTPTQLHPTDHATSTSAPSIPTHSEPGSSASSSTSSPAARAGIVLSVGAAVALIALLILFPLYKRRKRLQKVLGDKEKEVIVHDPPLKGATQPLNEFISKVYSQSARLVSSTTTFMRPKRQTSNPAACFGDTHIGSETNNDTIVSHKSPRIRICPALQDSPSISVSSWETELSKSRSSSSFAQSEDAKREQTRSPNFDHVNGLGTLENLSVGNLIAVNPLMKNVYTVEMDYSSRRAGQLDLQAGQRLCVTQVFDSGWAMGVRLDCPEAGLVPRSHLSAEPDSQPLQCTGERRKSNRYSFHERTFNSFGSRFYSLFNPSAQEPHHSSPV</sequence>
<dbReference type="Proteomes" id="UP001150942">
    <property type="component" value="Unassembled WGS sequence"/>
</dbReference>
<evidence type="ECO:0000256" key="4">
    <source>
        <dbReference type="ARBA" id="ARBA00023136"/>
    </source>
</evidence>
<feature type="compositionally biased region" description="Polar residues" evidence="5">
    <location>
        <begin position="137"/>
        <end position="146"/>
    </location>
</feature>
<feature type="compositionally biased region" description="Polar residues" evidence="5">
    <location>
        <begin position="168"/>
        <end position="179"/>
    </location>
</feature>
<reference evidence="7" key="1">
    <citation type="submission" date="2022-11" db="EMBL/GenBank/DDBJ databases">
        <authorList>
            <person name="Petersen C."/>
        </authorList>
    </citation>
    <scope>NUCLEOTIDE SEQUENCE</scope>
    <source>
        <strain evidence="7">IBT 20477</strain>
    </source>
</reference>
<feature type="transmembrane region" description="Helical" evidence="6">
    <location>
        <begin position="273"/>
        <end position="295"/>
    </location>
</feature>
<evidence type="ECO:0000256" key="6">
    <source>
        <dbReference type="SAM" id="Phobius"/>
    </source>
</evidence>
<proteinExistence type="predicted"/>
<evidence type="ECO:0000256" key="3">
    <source>
        <dbReference type="ARBA" id="ARBA00022989"/>
    </source>
</evidence>
<protein>
    <recommendedName>
        <fullName evidence="9">SH3 domain-containing protein</fullName>
    </recommendedName>
</protein>
<reference evidence="7" key="2">
    <citation type="journal article" date="2023" name="IMA Fungus">
        <title>Comparative genomic study of the Penicillium genus elucidates a diverse pangenome and 15 lateral gene transfer events.</title>
        <authorList>
            <person name="Petersen C."/>
            <person name="Sorensen T."/>
            <person name="Nielsen M.R."/>
            <person name="Sondergaard T.E."/>
            <person name="Sorensen J.L."/>
            <person name="Fitzpatrick D.A."/>
            <person name="Frisvad J.C."/>
            <person name="Nielsen K.L."/>
        </authorList>
    </citation>
    <scope>NUCLEOTIDE SEQUENCE</scope>
    <source>
        <strain evidence="7">IBT 20477</strain>
    </source>
</reference>
<keyword evidence="8" id="KW-1185">Reference proteome</keyword>
<dbReference type="CDD" id="cd00174">
    <property type="entry name" value="SH3"/>
    <property type="match status" value="1"/>
</dbReference>